<accession>A0A0V0YV74</accession>
<keyword evidence="2" id="KW-1185">Reference proteome</keyword>
<gene>
    <name evidence="1" type="ORF">T01_7306</name>
</gene>
<protein>
    <submittedName>
        <fullName evidence="1">Uncharacterized protein</fullName>
    </submittedName>
</protein>
<sequence length="33" mass="3972">MNLLRTPCKSALFKNRFLEQNRVIFFPTIMTKL</sequence>
<dbReference type="EMBL" id="JYDH01004755">
    <property type="protein sequence ID" value="KRY03891.1"/>
    <property type="molecule type" value="Genomic_DNA"/>
</dbReference>
<comment type="caution">
    <text evidence="1">The sequence shown here is derived from an EMBL/GenBank/DDBJ whole genome shotgun (WGS) entry which is preliminary data.</text>
</comment>
<dbReference type="InParanoid" id="A0A0V0YV74"/>
<reference evidence="1 2" key="1">
    <citation type="submission" date="2015-01" db="EMBL/GenBank/DDBJ databases">
        <title>Evolution of Trichinella species and genotypes.</title>
        <authorList>
            <person name="Korhonen P.K."/>
            <person name="Edoardo P."/>
            <person name="Giuseppe L.R."/>
            <person name="Gasser R.B."/>
        </authorList>
    </citation>
    <scope>NUCLEOTIDE SEQUENCE [LARGE SCALE GENOMIC DNA]</scope>
    <source>
        <strain evidence="1">ISS3</strain>
    </source>
</reference>
<organism evidence="1 2">
    <name type="scientific">Trichinella spiralis</name>
    <name type="common">Trichina worm</name>
    <dbReference type="NCBI Taxonomy" id="6334"/>
    <lineage>
        <taxon>Eukaryota</taxon>
        <taxon>Metazoa</taxon>
        <taxon>Ecdysozoa</taxon>
        <taxon>Nematoda</taxon>
        <taxon>Enoplea</taxon>
        <taxon>Dorylaimia</taxon>
        <taxon>Trichinellida</taxon>
        <taxon>Trichinellidae</taxon>
        <taxon>Trichinella</taxon>
    </lineage>
</organism>
<dbReference type="AlphaFoldDB" id="A0A0V0YV74"/>
<dbReference type="Proteomes" id="UP000054776">
    <property type="component" value="Unassembled WGS sequence"/>
</dbReference>
<name>A0A0V0YV74_TRISP</name>
<evidence type="ECO:0000313" key="1">
    <source>
        <dbReference type="EMBL" id="KRY03891.1"/>
    </source>
</evidence>
<evidence type="ECO:0000313" key="2">
    <source>
        <dbReference type="Proteomes" id="UP000054776"/>
    </source>
</evidence>
<proteinExistence type="predicted"/>